<dbReference type="EMBL" id="JBHTKL010000006">
    <property type="protein sequence ID" value="MFD1020652.1"/>
    <property type="molecule type" value="Genomic_DNA"/>
</dbReference>
<proteinExistence type="inferred from homology"/>
<evidence type="ECO:0000259" key="3">
    <source>
        <dbReference type="Pfam" id="PF02397"/>
    </source>
</evidence>
<feature type="transmembrane region" description="Helical" evidence="2">
    <location>
        <begin position="12"/>
        <end position="35"/>
    </location>
</feature>
<keyword evidence="2" id="KW-0812">Transmembrane</keyword>
<reference evidence="5" key="1">
    <citation type="journal article" date="2019" name="Int. J. Syst. Evol. Microbiol.">
        <title>The Global Catalogue of Microorganisms (GCM) 10K type strain sequencing project: providing services to taxonomists for standard genome sequencing and annotation.</title>
        <authorList>
            <consortium name="The Broad Institute Genomics Platform"/>
            <consortium name="The Broad Institute Genome Sequencing Center for Infectious Disease"/>
            <person name="Wu L."/>
            <person name="Ma J."/>
        </authorList>
    </citation>
    <scope>NUCLEOTIDE SEQUENCE [LARGE SCALE GENOMIC DNA]</scope>
    <source>
        <strain evidence="5">CCUG 56607</strain>
    </source>
</reference>
<evidence type="ECO:0000256" key="2">
    <source>
        <dbReference type="SAM" id="Phobius"/>
    </source>
</evidence>
<dbReference type="PANTHER" id="PTHR30576:SF8">
    <property type="entry name" value="UNDECAPRENYL-PHOSPHATE GALACTOSE PHOSPHOTRANSFERASE"/>
    <property type="match status" value="1"/>
</dbReference>
<accession>A0ABW3L5C6</accession>
<dbReference type="InterPro" id="IPR003362">
    <property type="entry name" value="Bact_transf"/>
</dbReference>
<gene>
    <name evidence="4" type="ORF">ACFQ2J_15800</name>
</gene>
<name>A0ABW3L5C6_9BACI</name>
<dbReference type="Pfam" id="PF02397">
    <property type="entry name" value="Bac_transf"/>
    <property type="match status" value="1"/>
</dbReference>
<keyword evidence="4" id="KW-0808">Transferase</keyword>
<keyword evidence="5" id="KW-1185">Reference proteome</keyword>
<dbReference type="Proteomes" id="UP001596990">
    <property type="component" value="Unassembled WGS sequence"/>
</dbReference>
<keyword evidence="2" id="KW-0472">Membrane</keyword>
<sequence length="210" mass="24393">MSLYQRFLKRSFDIVFALLIGCIGIPMCTFIAIILRLSIGKPVIFKQLRPGKHEKIFHIYKFRTMTNDMDADGTLKPDEERLTSFGKFLRKTSMDELPQLWNVIKGDISLVGPRPLLISYLPYFTEKERKRFSVKPGITGLAQISGRRQLNWEERLAKDVEYVENWSLWLDCKILFKTCLNVIKQDGGLESNLPSLQDLNVERKGMHDDH</sequence>
<organism evidence="4 5">
    <name type="scientific">Thalassobacillus hwangdonensis</name>
    <dbReference type="NCBI Taxonomy" id="546108"/>
    <lineage>
        <taxon>Bacteria</taxon>
        <taxon>Bacillati</taxon>
        <taxon>Bacillota</taxon>
        <taxon>Bacilli</taxon>
        <taxon>Bacillales</taxon>
        <taxon>Bacillaceae</taxon>
        <taxon>Thalassobacillus</taxon>
    </lineage>
</organism>
<evidence type="ECO:0000313" key="4">
    <source>
        <dbReference type="EMBL" id="MFD1020652.1"/>
    </source>
</evidence>
<evidence type="ECO:0000256" key="1">
    <source>
        <dbReference type="ARBA" id="ARBA00006464"/>
    </source>
</evidence>
<evidence type="ECO:0000313" key="5">
    <source>
        <dbReference type="Proteomes" id="UP001596990"/>
    </source>
</evidence>
<comment type="caution">
    <text evidence="4">The sequence shown here is derived from an EMBL/GenBank/DDBJ whole genome shotgun (WGS) entry which is preliminary data.</text>
</comment>
<protein>
    <submittedName>
        <fullName evidence="4">Sugar transferase</fullName>
    </submittedName>
</protein>
<dbReference type="PANTHER" id="PTHR30576">
    <property type="entry name" value="COLANIC BIOSYNTHESIS UDP-GLUCOSE LIPID CARRIER TRANSFERASE"/>
    <property type="match status" value="1"/>
</dbReference>
<dbReference type="GO" id="GO:0016740">
    <property type="term" value="F:transferase activity"/>
    <property type="evidence" value="ECO:0007669"/>
    <property type="project" value="UniProtKB-KW"/>
</dbReference>
<feature type="domain" description="Bacterial sugar transferase" evidence="3">
    <location>
        <begin position="9"/>
        <end position="184"/>
    </location>
</feature>
<comment type="similarity">
    <text evidence="1">Belongs to the bacterial sugar transferase family.</text>
</comment>
<keyword evidence="2" id="KW-1133">Transmembrane helix</keyword>
<dbReference type="RefSeq" id="WP_386062734.1">
    <property type="nucleotide sequence ID" value="NZ_JBHTKL010000006.1"/>
</dbReference>